<dbReference type="AlphaFoldDB" id="A0A0F8Z1A4"/>
<protein>
    <submittedName>
        <fullName evidence="1">Uncharacterized protein</fullName>
    </submittedName>
</protein>
<name>A0A0F8Z1A4_9ZZZZ</name>
<organism evidence="1">
    <name type="scientific">marine sediment metagenome</name>
    <dbReference type="NCBI Taxonomy" id="412755"/>
    <lineage>
        <taxon>unclassified sequences</taxon>
        <taxon>metagenomes</taxon>
        <taxon>ecological metagenomes</taxon>
    </lineage>
</organism>
<sequence length="35" mass="3545">MSNAISSFGTLLKVGDGAGTEVFTTIAEVMDIDGP</sequence>
<accession>A0A0F8Z1A4</accession>
<proteinExistence type="predicted"/>
<feature type="non-terminal residue" evidence="1">
    <location>
        <position position="35"/>
    </location>
</feature>
<evidence type="ECO:0000313" key="1">
    <source>
        <dbReference type="EMBL" id="KKK53886.1"/>
    </source>
</evidence>
<gene>
    <name evidence="1" type="ORF">LCGC14_3090310</name>
</gene>
<comment type="caution">
    <text evidence="1">The sequence shown here is derived from an EMBL/GenBank/DDBJ whole genome shotgun (WGS) entry which is preliminary data.</text>
</comment>
<reference evidence="1" key="1">
    <citation type="journal article" date="2015" name="Nature">
        <title>Complex archaea that bridge the gap between prokaryotes and eukaryotes.</title>
        <authorList>
            <person name="Spang A."/>
            <person name="Saw J.H."/>
            <person name="Jorgensen S.L."/>
            <person name="Zaremba-Niedzwiedzka K."/>
            <person name="Martijn J."/>
            <person name="Lind A.E."/>
            <person name="van Eijk R."/>
            <person name="Schleper C."/>
            <person name="Guy L."/>
            <person name="Ettema T.J."/>
        </authorList>
    </citation>
    <scope>NUCLEOTIDE SEQUENCE</scope>
</reference>
<dbReference type="EMBL" id="LAZR01066283">
    <property type="protein sequence ID" value="KKK53886.1"/>
    <property type="molecule type" value="Genomic_DNA"/>
</dbReference>